<protein>
    <recommendedName>
        <fullName evidence="4">CHRD domain-containing protein</fullName>
    </recommendedName>
</protein>
<name>A0A2V0NR49_9CHLO</name>
<feature type="chain" id="PRO_5015885282" description="CHRD domain-containing protein" evidence="1">
    <location>
        <begin position="29"/>
        <end position="180"/>
    </location>
</feature>
<proteinExistence type="predicted"/>
<gene>
    <name evidence="2" type="ORF">Rsub_03259</name>
</gene>
<comment type="caution">
    <text evidence="2">The sequence shown here is derived from an EMBL/GenBank/DDBJ whole genome shotgun (WGS) entry which is preliminary data.</text>
</comment>
<dbReference type="Proteomes" id="UP000247498">
    <property type="component" value="Unassembled WGS sequence"/>
</dbReference>
<keyword evidence="1" id="KW-0732">Signal</keyword>
<accession>A0A2V0NR49</accession>
<feature type="signal peptide" evidence="1">
    <location>
        <begin position="1"/>
        <end position="28"/>
    </location>
</feature>
<evidence type="ECO:0008006" key="4">
    <source>
        <dbReference type="Google" id="ProtNLM"/>
    </source>
</evidence>
<evidence type="ECO:0000313" key="2">
    <source>
        <dbReference type="EMBL" id="GBF90126.1"/>
    </source>
</evidence>
<reference evidence="2 3" key="1">
    <citation type="journal article" date="2018" name="Sci. Rep.">
        <title>Raphidocelis subcapitata (=Pseudokirchneriella subcapitata) provides an insight into genome evolution and environmental adaptations in the Sphaeropleales.</title>
        <authorList>
            <person name="Suzuki S."/>
            <person name="Yamaguchi H."/>
            <person name="Nakajima N."/>
            <person name="Kawachi M."/>
        </authorList>
    </citation>
    <scope>NUCLEOTIDE SEQUENCE [LARGE SCALE GENOMIC DNA]</scope>
    <source>
        <strain evidence="2 3">NIES-35</strain>
    </source>
</reference>
<evidence type="ECO:0000313" key="3">
    <source>
        <dbReference type="Proteomes" id="UP000247498"/>
    </source>
</evidence>
<sequence length="180" mass="18035">MRTSHGHRAVGAAAVLLAAALLVQSASAAKCAVKALVSGKEPSPGKGKFKGSFCWDGDVLGGGLLKATLTWSVSTVTKYRGSVLGNFTTLATIEETSPMVAKLTPPIGYVKKIEGTATVAELIAGGVLPDALAFGKLLCSGDAGVGIVAEDSSGLMKVIASAKLPVPKSAAETCALLSPP</sequence>
<dbReference type="AlphaFoldDB" id="A0A2V0NR49"/>
<dbReference type="InParanoid" id="A0A2V0NR49"/>
<evidence type="ECO:0000256" key="1">
    <source>
        <dbReference type="SAM" id="SignalP"/>
    </source>
</evidence>
<keyword evidence="3" id="KW-1185">Reference proteome</keyword>
<organism evidence="2 3">
    <name type="scientific">Raphidocelis subcapitata</name>
    <dbReference type="NCBI Taxonomy" id="307507"/>
    <lineage>
        <taxon>Eukaryota</taxon>
        <taxon>Viridiplantae</taxon>
        <taxon>Chlorophyta</taxon>
        <taxon>core chlorophytes</taxon>
        <taxon>Chlorophyceae</taxon>
        <taxon>CS clade</taxon>
        <taxon>Sphaeropleales</taxon>
        <taxon>Selenastraceae</taxon>
        <taxon>Raphidocelis</taxon>
    </lineage>
</organism>
<dbReference type="EMBL" id="BDRX01000015">
    <property type="protein sequence ID" value="GBF90126.1"/>
    <property type="molecule type" value="Genomic_DNA"/>
</dbReference>